<keyword evidence="2" id="KW-1185">Reference proteome</keyword>
<reference evidence="1" key="1">
    <citation type="submission" date="2023-08" db="EMBL/GenBank/DDBJ databases">
        <authorList>
            <person name="Alioto T."/>
            <person name="Alioto T."/>
            <person name="Gomez Garrido J."/>
        </authorList>
    </citation>
    <scope>NUCLEOTIDE SEQUENCE</scope>
</reference>
<organism evidence="1 2">
    <name type="scientific">Xyrichtys novacula</name>
    <name type="common">Pearly razorfish</name>
    <name type="synonym">Hemipteronotus novacula</name>
    <dbReference type="NCBI Taxonomy" id="13765"/>
    <lineage>
        <taxon>Eukaryota</taxon>
        <taxon>Metazoa</taxon>
        <taxon>Chordata</taxon>
        <taxon>Craniata</taxon>
        <taxon>Vertebrata</taxon>
        <taxon>Euteleostomi</taxon>
        <taxon>Actinopterygii</taxon>
        <taxon>Neopterygii</taxon>
        <taxon>Teleostei</taxon>
        <taxon>Neoteleostei</taxon>
        <taxon>Acanthomorphata</taxon>
        <taxon>Eupercaria</taxon>
        <taxon>Labriformes</taxon>
        <taxon>Labridae</taxon>
        <taxon>Xyrichtys</taxon>
    </lineage>
</organism>
<gene>
    <name evidence="1" type="ORF">XNOV1_A042529</name>
</gene>
<dbReference type="Gene3D" id="3.30.250.20">
    <property type="entry name" value="L1 transposable element, C-terminal domain"/>
    <property type="match status" value="1"/>
</dbReference>
<proteinExistence type="predicted"/>
<feature type="non-terminal residue" evidence="1">
    <location>
        <position position="1"/>
    </location>
</feature>
<dbReference type="EMBL" id="OY660866">
    <property type="protein sequence ID" value="CAJ1053424.1"/>
    <property type="molecule type" value="Genomic_DNA"/>
</dbReference>
<accession>A0AAV1EXQ8</accession>
<protein>
    <submittedName>
        <fullName evidence="1">LINE-1 type transposase domain-containing protein 1</fullName>
    </submittedName>
</protein>
<dbReference type="InterPro" id="IPR004244">
    <property type="entry name" value="Transposase_22"/>
</dbReference>
<name>A0AAV1EXQ8_XYRNO</name>
<evidence type="ECO:0000313" key="1">
    <source>
        <dbReference type="EMBL" id="CAJ1053424.1"/>
    </source>
</evidence>
<sequence length="134" mass="15595">FISALLTDILQGDRPPPELEAVYRVGKSTPAAEQRPLPIIIRFARCRQRNQVLALAKERGQLFYQDRKIYLFPDMSRSLAMKRAAFKEVKSKLYKEGIKFSLRFPAMLLVTTEDMEYKFYTPAEVEKFTEDLAK</sequence>
<dbReference type="InterPro" id="IPR042566">
    <property type="entry name" value="L1_C"/>
</dbReference>
<dbReference type="PANTHER" id="PTHR11505">
    <property type="entry name" value="L1 TRANSPOSABLE ELEMENT-RELATED"/>
    <property type="match status" value="1"/>
</dbReference>
<dbReference type="Proteomes" id="UP001178508">
    <property type="component" value="Chromosome 3"/>
</dbReference>
<evidence type="ECO:0000313" key="2">
    <source>
        <dbReference type="Proteomes" id="UP001178508"/>
    </source>
</evidence>
<dbReference type="AlphaFoldDB" id="A0AAV1EXQ8"/>